<dbReference type="Proteomes" id="UP000001058">
    <property type="component" value="Unassembled WGS sequence"/>
</dbReference>
<dbReference type="GO" id="GO:0005739">
    <property type="term" value="C:mitochondrion"/>
    <property type="evidence" value="ECO:0007669"/>
    <property type="project" value="TreeGrafter"/>
</dbReference>
<dbReference type="PANTHER" id="PTHR12169:SF6">
    <property type="entry name" value="AFG1-LIKE ATPASE"/>
    <property type="match status" value="1"/>
</dbReference>
<dbReference type="RefSeq" id="XP_002951389.1">
    <property type="nucleotide sequence ID" value="XM_002951343.1"/>
</dbReference>
<dbReference type="OrthoDB" id="548867at2759"/>
<keyword evidence="4" id="KW-1185">Reference proteome</keyword>
<dbReference type="KEGG" id="vcn:VOLCADRAFT_34918"/>
<feature type="non-terminal residue" evidence="3">
    <location>
        <position position="1"/>
    </location>
</feature>
<evidence type="ECO:0000256" key="2">
    <source>
        <dbReference type="ARBA" id="ARBA00022840"/>
    </source>
</evidence>
<dbReference type="GO" id="GO:0005524">
    <property type="term" value="F:ATP binding"/>
    <property type="evidence" value="ECO:0007669"/>
    <property type="project" value="UniProtKB-KW"/>
</dbReference>
<dbReference type="Pfam" id="PF03969">
    <property type="entry name" value="AFG1_ATPase"/>
    <property type="match status" value="1"/>
</dbReference>
<dbReference type="EMBL" id="GL378344">
    <property type="protein sequence ID" value="EFJ47565.1"/>
    <property type="molecule type" value="Genomic_DNA"/>
</dbReference>
<feature type="non-terminal residue" evidence="3">
    <location>
        <position position="136"/>
    </location>
</feature>
<dbReference type="InterPro" id="IPR005654">
    <property type="entry name" value="ATPase_AFG1-like"/>
</dbReference>
<organism evidence="4">
    <name type="scientific">Volvox carteri f. nagariensis</name>
    <dbReference type="NCBI Taxonomy" id="3068"/>
    <lineage>
        <taxon>Eukaryota</taxon>
        <taxon>Viridiplantae</taxon>
        <taxon>Chlorophyta</taxon>
        <taxon>core chlorophytes</taxon>
        <taxon>Chlorophyceae</taxon>
        <taxon>CS clade</taxon>
        <taxon>Chlamydomonadales</taxon>
        <taxon>Volvocaceae</taxon>
        <taxon>Volvox</taxon>
    </lineage>
</organism>
<evidence type="ECO:0000313" key="4">
    <source>
        <dbReference type="Proteomes" id="UP000001058"/>
    </source>
</evidence>
<evidence type="ECO:0000256" key="1">
    <source>
        <dbReference type="ARBA" id="ARBA00022741"/>
    </source>
</evidence>
<proteinExistence type="predicted"/>
<dbReference type="eggNOG" id="KOG2383">
    <property type="taxonomic scope" value="Eukaryota"/>
</dbReference>
<sequence>EVRRSSPCGSAAWFSFPELCGRPLGPADYLALSQRFHVVFVEGVPAMSLQVRDQARRFITLIDELYNCRCVLVVSAEVPPEELFSGAEGQEGILDLESLHSPAALAATVGALGGAEERFAFRRAVSRLLEMQSPQY</sequence>
<protein>
    <submittedName>
        <fullName evidence="3">Uncharacterized protein</fullName>
    </submittedName>
</protein>
<evidence type="ECO:0000313" key="3">
    <source>
        <dbReference type="EMBL" id="EFJ47565.1"/>
    </source>
</evidence>
<keyword evidence="1" id="KW-0547">Nucleotide-binding</keyword>
<gene>
    <name evidence="3" type="ORF">VOLCADRAFT_34918</name>
</gene>
<dbReference type="GeneID" id="9615456"/>
<reference evidence="3 4" key="1">
    <citation type="journal article" date="2010" name="Science">
        <title>Genomic analysis of organismal complexity in the multicellular green alga Volvox carteri.</title>
        <authorList>
            <person name="Prochnik S.E."/>
            <person name="Umen J."/>
            <person name="Nedelcu A.M."/>
            <person name="Hallmann A."/>
            <person name="Miller S.M."/>
            <person name="Nishii I."/>
            <person name="Ferris P."/>
            <person name="Kuo A."/>
            <person name="Mitros T."/>
            <person name="Fritz-Laylin L.K."/>
            <person name="Hellsten U."/>
            <person name="Chapman J."/>
            <person name="Simakov O."/>
            <person name="Rensing S.A."/>
            <person name="Terry A."/>
            <person name="Pangilinan J."/>
            <person name="Kapitonov V."/>
            <person name="Jurka J."/>
            <person name="Salamov A."/>
            <person name="Shapiro H."/>
            <person name="Schmutz J."/>
            <person name="Grimwood J."/>
            <person name="Lindquist E."/>
            <person name="Lucas S."/>
            <person name="Grigoriev I.V."/>
            <person name="Schmitt R."/>
            <person name="Kirk D."/>
            <person name="Rokhsar D.S."/>
        </authorList>
    </citation>
    <scope>NUCLEOTIDE SEQUENCE [LARGE SCALE GENOMIC DNA]</scope>
    <source>
        <strain evidence="4">f. Nagariensis / Eve</strain>
    </source>
</reference>
<dbReference type="GO" id="GO:0016887">
    <property type="term" value="F:ATP hydrolysis activity"/>
    <property type="evidence" value="ECO:0007669"/>
    <property type="project" value="InterPro"/>
</dbReference>
<dbReference type="PANTHER" id="PTHR12169">
    <property type="entry name" value="ATPASE N2B"/>
    <property type="match status" value="1"/>
</dbReference>
<accession>D8TY15</accession>
<name>D8TY15_VOLCA</name>
<dbReference type="InParanoid" id="D8TY15"/>
<dbReference type="AlphaFoldDB" id="D8TY15"/>
<keyword evidence="2" id="KW-0067">ATP-binding</keyword>